<reference evidence="3" key="1">
    <citation type="submission" date="2016-10" db="EMBL/GenBank/DDBJ databases">
        <authorList>
            <person name="Varghese N."/>
            <person name="Submissions S."/>
        </authorList>
    </citation>
    <scope>NUCLEOTIDE SEQUENCE [LARGE SCALE GENOMIC DNA]</scope>
    <source>
        <strain evidence="3">DSM 17616</strain>
    </source>
</reference>
<evidence type="ECO:0000259" key="1">
    <source>
        <dbReference type="Pfam" id="PF13480"/>
    </source>
</evidence>
<dbReference type="Pfam" id="PF13480">
    <property type="entry name" value="Acetyltransf_6"/>
    <property type="match status" value="1"/>
</dbReference>
<dbReference type="AlphaFoldDB" id="A0A1H6KKI4"/>
<accession>A0A1H6KKI4</accession>
<dbReference type="RefSeq" id="WP_092790910.1">
    <property type="nucleotide sequence ID" value="NZ_FNXF01000003.1"/>
</dbReference>
<dbReference type="EMBL" id="FNXF01000003">
    <property type="protein sequence ID" value="SEH72040.1"/>
    <property type="molecule type" value="Genomic_DNA"/>
</dbReference>
<feature type="domain" description="BioF2-like acetyltransferase" evidence="1">
    <location>
        <begin position="163"/>
        <end position="307"/>
    </location>
</feature>
<gene>
    <name evidence="2" type="ORF">SAMN05660691_01003</name>
</gene>
<dbReference type="InterPro" id="IPR016181">
    <property type="entry name" value="Acyl_CoA_acyltransferase"/>
</dbReference>
<dbReference type="Proteomes" id="UP000199371">
    <property type="component" value="Unassembled WGS sequence"/>
</dbReference>
<dbReference type="SUPFAM" id="SSF55729">
    <property type="entry name" value="Acyl-CoA N-acyltransferases (Nat)"/>
    <property type="match status" value="1"/>
</dbReference>
<dbReference type="OrthoDB" id="4349922at2"/>
<dbReference type="STRING" id="173990.SAMN05660691_01003"/>
<name>A0A1H6KKI4_9GAMM</name>
<proteinExistence type="predicted"/>
<dbReference type="InterPro" id="IPR038740">
    <property type="entry name" value="BioF2-like_GNAT_dom"/>
</dbReference>
<keyword evidence="2" id="KW-0808">Transferase</keyword>
<protein>
    <submittedName>
        <fullName evidence="2">Acetyltransferase (GNAT) domain-containing protein</fullName>
    </submittedName>
</protein>
<evidence type="ECO:0000313" key="3">
    <source>
        <dbReference type="Proteomes" id="UP000199371"/>
    </source>
</evidence>
<evidence type="ECO:0000313" key="2">
    <source>
        <dbReference type="EMBL" id="SEH72040.1"/>
    </source>
</evidence>
<organism evidence="2 3">
    <name type="scientific">Rheinheimera pacifica</name>
    <dbReference type="NCBI Taxonomy" id="173990"/>
    <lineage>
        <taxon>Bacteria</taxon>
        <taxon>Pseudomonadati</taxon>
        <taxon>Pseudomonadota</taxon>
        <taxon>Gammaproteobacteria</taxon>
        <taxon>Chromatiales</taxon>
        <taxon>Chromatiaceae</taxon>
        <taxon>Rheinheimera</taxon>
    </lineage>
</organism>
<sequence length="356" mass="41360">MSDPVCWQVQLFDINDPQFFADWTLLSNSYHGNNQLLGTEFLTSLLVYFGHTPLYQVRAIWQGQVQCLMLLRQRNKLIWELYKPSQAQVGLLLINPAFTPDVTALLRALPGIAARIDFLSLDPAEHLALLNALHDHQQAFYATNMQIRLQNGFDSYWQLRSKNLRKNMSRYENRLQRENTTVDFRQISSAQHIKSAVDRYGMIESKGWKGKLGTALHPSNRQGQFYRDFLYQLAQQNNAMVYEYYIQDRLVASRLCCIKHDMLIILKTTFDEEFKSFALGRLLLKQILHTLFDNHSVKVIDFYTNASPEQLEWATDTRSIYNGTVYAKNIFGNTLQLLTRLKQKLKKKPVAEVAEP</sequence>
<keyword evidence="3" id="KW-1185">Reference proteome</keyword>
<dbReference type="GO" id="GO:0016740">
    <property type="term" value="F:transferase activity"/>
    <property type="evidence" value="ECO:0007669"/>
    <property type="project" value="UniProtKB-KW"/>
</dbReference>